<sequence>MKKFKEVTAQNNEFFGFYEVGDSVEGVLSEPIEIQGKYGKMILYEVDGEDVQTIVTTAVLESKLPPLVGEYVKITFTGLKDNKNKTNTYKNFKIEVLEQKDEVPF</sequence>
<dbReference type="EMBL" id="QLTW01000384">
    <property type="protein sequence ID" value="MBT9146217.1"/>
    <property type="molecule type" value="Genomic_DNA"/>
</dbReference>
<reference evidence="1 2" key="1">
    <citation type="journal article" date="2021" name="bioRxiv">
        <title>Unique metabolic strategies in Hadean analogues reveal hints for primordial physiology.</title>
        <authorList>
            <person name="Nobu M.K."/>
            <person name="Nakai R."/>
            <person name="Tamazawa S."/>
            <person name="Mori H."/>
            <person name="Toyoda A."/>
            <person name="Ijiri A."/>
            <person name="Suzuki S."/>
            <person name="Kurokawa K."/>
            <person name="Kamagata Y."/>
            <person name="Tamaki H."/>
        </authorList>
    </citation>
    <scope>NUCLEOTIDE SEQUENCE [LARGE SCALE GENOMIC DNA]</scope>
    <source>
        <strain evidence="1">BS525</strain>
    </source>
</reference>
<dbReference type="AlphaFoldDB" id="A0A9E2F2W0"/>
<name>A0A9E2F2W0_PSYF1</name>
<protein>
    <submittedName>
        <fullName evidence="1">Uncharacterized protein</fullName>
    </submittedName>
</protein>
<evidence type="ECO:0000313" key="1">
    <source>
        <dbReference type="EMBL" id="MBT9146217.1"/>
    </source>
</evidence>
<comment type="caution">
    <text evidence="1">The sequence shown here is derived from an EMBL/GenBank/DDBJ whole genome shotgun (WGS) entry which is preliminary data.</text>
</comment>
<organism evidence="1 2">
    <name type="scientific">Psychracetigena formicireducens</name>
    <dbReference type="NCBI Taxonomy" id="2986056"/>
    <lineage>
        <taxon>Bacteria</taxon>
        <taxon>Bacillati</taxon>
        <taxon>Candidatus Lithacetigenota</taxon>
        <taxon>Candidatus Psychracetigena</taxon>
    </lineage>
</organism>
<gene>
    <name evidence="1" type="ORF">DDT42_02099</name>
</gene>
<evidence type="ECO:0000313" key="2">
    <source>
        <dbReference type="Proteomes" id="UP000811545"/>
    </source>
</evidence>
<proteinExistence type="predicted"/>
<accession>A0A9E2F2W0</accession>
<dbReference type="Proteomes" id="UP000811545">
    <property type="component" value="Unassembled WGS sequence"/>
</dbReference>